<feature type="compositionally biased region" description="Low complexity" evidence="6">
    <location>
        <begin position="234"/>
        <end position="249"/>
    </location>
</feature>
<dbReference type="PANTHER" id="PTHR33048:SF92">
    <property type="entry name" value="INTEGRAL MEMBRANE PROTEIN"/>
    <property type="match status" value="1"/>
</dbReference>
<evidence type="ECO:0000256" key="1">
    <source>
        <dbReference type="ARBA" id="ARBA00004141"/>
    </source>
</evidence>
<evidence type="ECO:0000256" key="7">
    <source>
        <dbReference type="SAM" id="Phobius"/>
    </source>
</evidence>
<sequence>MHAASLLAPEALGEVFAHFGELLNLQKKVYPLLAMLWTATFAVKVLDILSDIMIVTIPIIVLRHSQLNMSTKIGLSIFLCLSIFMAVCAIIRIAGFHYKGVEDDTWAFVWQHIEGAVAIIMASITAFRTLFVKQTNDANSTSLSPAGSLLRRIFGRFQSLARAQPGEKPSSSNDSGPLLKLPTMPSPIFTGVRTFIRKNNRTQAGGTTVATLDSVFDASEADYHAAVRAQKYGASETASSRAQSSSRLS</sequence>
<gene>
    <name evidence="9" type="ORF">SLS63_004205</name>
</gene>
<name>A0ABR1PEV8_DIAER</name>
<comment type="similarity">
    <text evidence="5">Belongs to the SAT4 family.</text>
</comment>
<keyword evidence="3 7" id="KW-1133">Transmembrane helix</keyword>
<dbReference type="PANTHER" id="PTHR33048">
    <property type="entry name" value="PTH11-LIKE INTEGRAL MEMBRANE PROTEIN (AFU_ORTHOLOGUE AFUA_5G11245)"/>
    <property type="match status" value="1"/>
</dbReference>
<evidence type="ECO:0000256" key="4">
    <source>
        <dbReference type="ARBA" id="ARBA00023136"/>
    </source>
</evidence>
<organism evidence="9 10">
    <name type="scientific">Diaporthe eres</name>
    <name type="common">Phomopsis oblonga</name>
    <dbReference type="NCBI Taxonomy" id="83184"/>
    <lineage>
        <taxon>Eukaryota</taxon>
        <taxon>Fungi</taxon>
        <taxon>Dikarya</taxon>
        <taxon>Ascomycota</taxon>
        <taxon>Pezizomycotina</taxon>
        <taxon>Sordariomycetes</taxon>
        <taxon>Sordariomycetidae</taxon>
        <taxon>Diaporthales</taxon>
        <taxon>Diaporthaceae</taxon>
        <taxon>Diaporthe</taxon>
        <taxon>Diaporthe eres species complex</taxon>
    </lineage>
</organism>
<keyword evidence="4 7" id="KW-0472">Membrane</keyword>
<evidence type="ECO:0000313" key="10">
    <source>
        <dbReference type="Proteomes" id="UP001430848"/>
    </source>
</evidence>
<evidence type="ECO:0000256" key="5">
    <source>
        <dbReference type="ARBA" id="ARBA00038359"/>
    </source>
</evidence>
<dbReference type="InterPro" id="IPR049326">
    <property type="entry name" value="Rhodopsin_dom_fungi"/>
</dbReference>
<evidence type="ECO:0000256" key="6">
    <source>
        <dbReference type="SAM" id="MobiDB-lite"/>
    </source>
</evidence>
<evidence type="ECO:0000256" key="2">
    <source>
        <dbReference type="ARBA" id="ARBA00022692"/>
    </source>
</evidence>
<feature type="transmembrane region" description="Helical" evidence="7">
    <location>
        <begin position="73"/>
        <end position="95"/>
    </location>
</feature>
<reference evidence="9 10" key="1">
    <citation type="submission" date="2024-02" db="EMBL/GenBank/DDBJ databases">
        <title>De novo assembly and annotation of 12 fungi associated with fruit tree decline syndrome in Ontario, Canada.</title>
        <authorList>
            <person name="Sulman M."/>
            <person name="Ellouze W."/>
            <person name="Ilyukhin E."/>
        </authorList>
    </citation>
    <scope>NUCLEOTIDE SEQUENCE [LARGE SCALE GENOMIC DNA]</scope>
    <source>
        <strain evidence="9 10">M169</strain>
    </source>
</reference>
<evidence type="ECO:0000256" key="3">
    <source>
        <dbReference type="ARBA" id="ARBA00022989"/>
    </source>
</evidence>
<evidence type="ECO:0000259" key="8">
    <source>
        <dbReference type="Pfam" id="PF20684"/>
    </source>
</evidence>
<feature type="domain" description="Rhodopsin" evidence="8">
    <location>
        <begin position="40"/>
        <end position="132"/>
    </location>
</feature>
<dbReference type="EMBL" id="JAKNSF020000015">
    <property type="protein sequence ID" value="KAK7734785.1"/>
    <property type="molecule type" value="Genomic_DNA"/>
</dbReference>
<protein>
    <recommendedName>
        <fullName evidence="8">Rhodopsin domain-containing protein</fullName>
    </recommendedName>
</protein>
<dbReference type="Pfam" id="PF20684">
    <property type="entry name" value="Fung_rhodopsin"/>
    <property type="match status" value="1"/>
</dbReference>
<keyword evidence="2 7" id="KW-0812">Transmembrane</keyword>
<feature type="region of interest" description="Disordered" evidence="6">
    <location>
        <begin position="230"/>
        <end position="249"/>
    </location>
</feature>
<comment type="caution">
    <text evidence="9">The sequence shown here is derived from an EMBL/GenBank/DDBJ whole genome shotgun (WGS) entry which is preliminary data.</text>
</comment>
<feature type="transmembrane region" description="Helical" evidence="7">
    <location>
        <begin position="37"/>
        <end position="61"/>
    </location>
</feature>
<comment type="subcellular location">
    <subcellularLocation>
        <location evidence="1">Membrane</location>
        <topology evidence="1">Multi-pass membrane protein</topology>
    </subcellularLocation>
</comment>
<accession>A0ABR1PEV8</accession>
<dbReference type="InterPro" id="IPR052337">
    <property type="entry name" value="SAT4-like"/>
</dbReference>
<proteinExistence type="inferred from homology"/>
<dbReference type="Proteomes" id="UP001430848">
    <property type="component" value="Unassembled WGS sequence"/>
</dbReference>
<evidence type="ECO:0000313" key="9">
    <source>
        <dbReference type="EMBL" id="KAK7734785.1"/>
    </source>
</evidence>
<feature type="transmembrane region" description="Helical" evidence="7">
    <location>
        <begin position="107"/>
        <end position="127"/>
    </location>
</feature>
<keyword evidence="10" id="KW-1185">Reference proteome</keyword>
<feature type="region of interest" description="Disordered" evidence="6">
    <location>
        <begin position="162"/>
        <end position="185"/>
    </location>
</feature>